<organism evidence="4 5">
    <name type="scientific">Giardia intestinalis (strain ATCC 50803 / WB clone C6)</name>
    <name type="common">Giardia lamblia</name>
    <dbReference type="NCBI Taxonomy" id="184922"/>
    <lineage>
        <taxon>Eukaryota</taxon>
        <taxon>Metamonada</taxon>
        <taxon>Diplomonadida</taxon>
        <taxon>Hexamitidae</taxon>
        <taxon>Giardiinae</taxon>
        <taxon>Giardia</taxon>
    </lineage>
</organism>
<dbReference type="OMA" id="AIIAQCC"/>
<evidence type="ECO:0000256" key="2">
    <source>
        <dbReference type="ARBA" id="ARBA00022801"/>
    </source>
</evidence>
<dbReference type="SMR" id="A8BL02"/>
<keyword evidence="2 4" id="KW-0378">Hydrolase</keyword>
<dbReference type="Proteomes" id="UP000001548">
    <property type="component" value="Unassembled WGS sequence"/>
</dbReference>
<protein>
    <recommendedName>
        <fullName evidence="1">peptidyl-tRNA hydrolase</fullName>
        <ecNumber evidence="1">3.1.1.29</ecNumber>
    </recommendedName>
</protein>
<dbReference type="GeneID" id="5699280"/>
<evidence type="ECO:0000256" key="1">
    <source>
        <dbReference type="ARBA" id="ARBA00013260"/>
    </source>
</evidence>
<evidence type="ECO:0000256" key="3">
    <source>
        <dbReference type="ARBA" id="ARBA00048707"/>
    </source>
</evidence>
<evidence type="ECO:0000313" key="4">
    <source>
        <dbReference type="EMBL" id="KAE8301593.1"/>
    </source>
</evidence>
<dbReference type="HOGENOM" id="CLU_119261_1_1_1"/>
<dbReference type="InterPro" id="IPR002833">
    <property type="entry name" value="PTH2"/>
</dbReference>
<dbReference type="InterPro" id="IPR023476">
    <property type="entry name" value="Pep_tRNA_hydro_II_dom_sf"/>
</dbReference>
<accession>A8BL02</accession>
<dbReference type="PANTHER" id="PTHR46194">
    <property type="entry name" value="PEPTIDYL-TRNA HYDROLASE PTRHD1-RELATED"/>
    <property type="match status" value="1"/>
</dbReference>
<dbReference type="InterPro" id="IPR042237">
    <property type="entry name" value="PTRHD1"/>
</dbReference>
<gene>
    <name evidence="4" type="ORF">GL50803_0028232</name>
</gene>
<comment type="catalytic activity">
    <reaction evidence="3">
        <text>an N-acyl-L-alpha-aminoacyl-tRNA + H2O = an N-acyl-L-amino acid + a tRNA + H(+)</text>
        <dbReference type="Rhea" id="RHEA:54448"/>
        <dbReference type="Rhea" id="RHEA-COMP:10123"/>
        <dbReference type="Rhea" id="RHEA-COMP:13883"/>
        <dbReference type="ChEBI" id="CHEBI:15377"/>
        <dbReference type="ChEBI" id="CHEBI:15378"/>
        <dbReference type="ChEBI" id="CHEBI:59874"/>
        <dbReference type="ChEBI" id="CHEBI:78442"/>
        <dbReference type="ChEBI" id="CHEBI:138191"/>
        <dbReference type="EC" id="3.1.1.29"/>
    </reaction>
</comment>
<name>A8BL02_GIAIC</name>
<dbReference type="STRING" id="184922.A8BL02"/>
<proteinExistence type="predicted"/>
<comment type="caution">
    <text evidence="4">The sequence shown here is derived from an EMBL/GenBank/DDBJ whole genome shotgun (WGS) entry which is preliminary data.</text>
</comment>
<dbReference type="Pfam" id="PF01981">
    <property type="entry name" value="PTH2"/>
    <property type="match status" value="1"/>
</dbReference>
<dbReference type="EMBL" id="AACB03000005">
    <property type="protein sequence ID" value="KAE8301593.1"/>
    <property type="molecule type" value="Genomic_DNA"/>
</dbReference>
<dbReference type="EC" id="3.1.1.29" evidence="1"/>
<sequence length="122" mass="13786">MSKTPIITQYIVLRNDLPWGLGALAAQVAHASVAAIHAFREHPDVRVYLSDISNMRKVVLSADEQQIIQLRDDLCAAKIDHFAWIEQPENLLSAIGLRPCPKELVRPYLKHLSLLKELPRSK</sequence>
<keyword evidence="5" id="KW-1185">Reference proteome</keyword>
<evidence type="ECO:0000313" key="5">
    <source>
        <dbReference type="Proteomes" id="UP000001548"/>
    </source>
</evidence>
<dbReference type="GO" id="GO:0004045">
    <property type="term" value="F:peptidyl-tRNA hydrolase activity"/>
    <property type="evidence" value="ECO:0007669"/>
    <property type="project" value="UniProtKB-EC"/>
</dbReference>
<dbReference type="AlphaFoldDB" id="A8BL02"/>
<dbReference type="VEuPathDB" id="GiardiaDB:GL50803_28232"/>
<dbReference type="KEGG" id="gla:GL50803_0028232"/>
<dbReference type="Gene3D" id="3.40.1490.10">
    <property type="entry name" value="Bit1"/>
    <property type="match status" value="1"/>
</dbReference>
<dbReference type="PANTHER" id="PTHR46194:SF1">
    <property type="entry name" value="PEPTIDYL-TRNA HYDROLASE PTRHD1-RELATED"/>
    <property type="match status" value="1"/>
</dbReference>
<dbReference type="CDD" id="cd02429">
    <property type="entry name" value="PTH2_like"/>
    <property type="match status" value="1"/>
</dbReference>
<dbReference type="RefSeq" id="XP_001706391.1">
    <property type="nucleotide sequence ID" value="XM_001706339.1"/>
</dbReference>
<dbReference type="SUPFAM" id="SSF102462">
    <property type="entry name" value="Peptidyl-tRNA hydrolase II"/>
    <property type="match status" value="1"/>
</dbReference>
<reference evidence="4 5" key="1">
    <citation type="journal article" date="2007" name="Science">
        <title>Genomic minimalism in the early diverging intestinal parasite Giardia lamblia.</title>
        <authorList>
            <person name="Morrison H.G."/>
            <person name="McArthur A.G."/>
            <person name="Gillin F.D."/>
            <person name="Aley S.B."/>
            <person name="Adam R.D."/>
            <person name="Olsen G.J."/>
            <person name="Best A.A."/>
            <person name="Cande W.Z."/>
            <person name="Chen F."/>
            <person name="Cipriano M.J."/>
            <person name="Davids B.J."/>
            <person name="Dawson S.C."/>
            <person name="Elmendorf H.G."/>
            <person name="Hehl A.B."/>
            <person name="Holder M.E."/>
            <person name="Huse S.M."/>
            <person name="Kim U.U."/>
            <person name="Lasek-Nesselquist E."/>
            <person name="Manning G."/>
            <person name="Nigam A."/>
            <person name="Nixon J.E."/>
            <person name="Palm D."/>
            <person name="Passamaneck N.E."/>
            <person name="Prabhu A."/>
            <person name="Reich C.I."/>
            <person name="Reiner D.S."/>
            <person name="Samuelson J."/>
            <person name="Svard S.G."/>
            <person name="Sogin M.L."/>
        </authorList>
    </citation>
    <scope>NUCLEOTIDE SEQUENCE [LARGE SCALE GENOMIC DNA]</scope>
    <source>
        <strain evidence="4 5">WB C6</strain>
    </source>
</reference>